<evidence type="ECO:0000313" key="4">
    <source>
        <dbReference type="EMBL" id="KAK4872173.1"/>
    </source>
</evidence>
<sequence>MKHPHLGVLLLLNVYLINAGNNTKVLKLVQVLFRHGDRTPTETYPNDPYQHWPEGWGTLTKLGKQQMYQLGQLLRKTYKDFLSEDYFSETVYVRSTEADRCIMSAQTLLAGLYPPTKDQTWNSNLLWQPIPVRYIPRNEDNVIAMKKNCSLYDTALKHAYETPRIKKIDEENKDLYEYLSASTGNKMNNIHAVELLYNTLEIEILNNLTLPEWTNNVSLDKLREIAKTNFAIFSDTTLMKRLTGGAFLNEALSFMYKKINSTSKLDLVLYSGHDITIVTITRTLGFEQLLKPKYGAFIVFELYKNEDEDFEIEVLYGDSFETPPQKFEMEFCPTPCTLKNFVDRYKHVLPKDWEAECLNPY</sequence>
<dbReference type="GO" id="GO:0003993">
    <property type="term" value="F:acid phosphatase activity"/>
    <property type="evidence" value="ECO:0007669"/>
    <property type="project" value="UniProtKB-EC"/>
</dbReference>
<dbReference type="PROSITE" id="PS00616">
    <property type="entry name" value="HIS_ACID_PHOSPHAT_1"/>
    <property type="match status" value="1"/>
</dbReference>
<accession>A0AAN7SKD5</accession>
<name>A0AAN7SKD5_9COLE</name>
<dbReference type="InterPro" id="IPR000560">
    <property type="entry name" value="His_Pase_clade-2"/>
</dbReference>
<dbReference type="EMBL" id="JARPUR010000008">
    <property type="protein sequence ID" value="KAK4872173.1"/>
    <property type="molecule type" value="Genomic_DNA"/>
</dbReference>
<protein>
    <recommendedName>
        <fullName evidence="6">Lysosomal acid phosphatase</fullName>
    </recommendedName>
</protein>
<evidence type="ECO:0000313" key="5">
    <source>
        <dbReference type="Proteomes" id="UP001353858"/>
    </source>
</evidence>
<reference evidence="5" key="1">
    <citation type="submission" date="2023-01" db="EMBL/GenBank/DDBJ databases">
        <title>Key to firefly adult light organ development and bioluminescence: homeobox transcription factors regulate luciferase expression and transportation to peroxisome.</title>
        <authorList>
            <person name="Fu X."/>
        </authorList>
    </citation>
    <scope>NUCLEOTIDE SEQUENCE [LARGE SCALE GENOMIC DNA]</scope>
</reference>
<comment type="caution">
    <text evidence="4">The sequence shown here is derived from an EMBL/GenBank/DDBJ whole genome shotgun (WGS) entry which is preliminary data.</text>
</comment>
<dbReference type="Gene3D" id="3.40.50.1240">
    <property type="entry name" value="Phosphoglycerate mutase-like"/>
    <property type="match status" value="1"/>
</dbReference>
<evidence type="ECO:0008006" key="6">
    <source>
        <dbReference type="Google" id="ProtNLM"/>
    </source>
</evidence>
<dbReference type="CDD" id="cd07061">
    <property type="entry name" value="HP_HAP_like"/>
    <property type="match status" value="1"/>
</dbReference>
<organism evidence="4 5">
    <name type="scientific">Aquatica leii</name>
    <dbReference type="NCBI Taxonomy" id="1421715"/>
    <lineage>
        <taxon>Eukaryota</taxon>
        <taxon>Metazoa</taxon>
        <taxon>Ecdysozoa</taxon>
        <taxon>Arthropoda</taxon>
        <taxon>Hexapoda</taxon>
        <taxon>Insecta</taxon>
        <taxon>Pterygota</taxon>
        <taxon>Neoptera</taxon>
        <taxon>Endopterygota</taxon>
        <taxon>Coleoptera</taxon>
        <taxon>Polyphaga</taxon>
        <taxon>Elateriformia</taxon>
        <taxon>Elateroidea</taxon>
        <taxon>Lampyridae</taxon>
        <taxon>Luciolinae</taxon>
        <taxon>Aquatica</taxon>
    </lineage>
</organism>
<evidence type="ECO:0000256" key="3">
    <source>
        <dbReference type="SAM" id="SignalP"/>
    </source>
</evidence>
<proteinExistence type="inferred from homology"/>
<comment type="similarity">
    <text evidence="2">Belongs to the histidine acid phosphatase family.</text>
</comment>
<dbReference type="PANTHER" id="PTHR11567">
    <property type="entry name" value="ACID PHOSPHATASE-RELATED"/>
    <property type="match status" value="1"/>
</dbReference>
<dbReference type="InterPro" id="IPR050645">
    <property type="entry name" value="Histidine_acid_phosphatase"/>
</dbReference>
<dbReference type="AlphaFoldDB" id="A0AAN7SKD5"/>
<feature type="signal peptide" evidence="3">
    <location>
        <begin position="1"/>
        <end position="19"/>
    </location>
</feature>
<dbReference type="PANTHER" id="PTHR11567:SF19">
    <property type="entry name" value="GH19849P"/>
    <property type="match status" value="1"/>
</dbReference>
<dbReference type="SUPFAM" id="SSF53254">
    <property type="entry name" value="Phosphoglycerate mutase-like"/>
    <property type="match status" value="1"/>
</dbReference>
<feature type="chain" id="PRO_5043052176" description="Lysosomal acid phosphatase" evidence="3">
    <location>
        <begin position="20"/>
        <end position="361"/>
    </location>
</feature>
<evidence type="ECO:0000256" key="1">
    <source>
        <dbReference type="ARBA" id="ARBA00000032"/>
    </source>
</evidence>
<gene>
    <name evidence="4" type="ORF">RN001_016297</name>
</gene>
<dbReference type="Pfam" id="PF00328">
    <property type="entry name" value="His_Phos_2"/>
    <property type="match status" value="1"/>
</dbReference>
<dbReference type="InterPro" id="IPR029033">
    <property type="entry name" value="His_PPase_superfam"/>
</dbReference>
<evidence type="ECO:0000256" key="2">
    <source>
        <dbReference type="ARBA" id="ARBA00005375"/>
    </source>
</evidence>
<dbReference type="Proteomes" id="UP001353858">
    <property type="component" value="Unassembled WGS sequence"/>
</dbReference>
<comment type="catalytic activity">
    <reaction evidence="1">
        <text>a phosphate monoester + H2O = an alcohol + phosphate</text>
        <dbReference type="Rhea" id="RHEA:15017"/>
        <dbReference type="ChEBI" id="CHEBI:15377"/>
        <dbReference type="ChEBI" id="CHEBI:30879"/>
        <dbReference type="ChEBI" id="CHEBI:43474"/>
        <dbReference type="ChEBI" id="CHEBI:67140"/>
        <dbReference type="EC" id="3.1.3.2"/>
    </reaction>
</comment>
<dbReference type="InterPro" id="IPR033379">
    <property type="entry name" value="Acid_Pase_AS"/>
</dbReference>
<keyword evidence="3" id="KW-0732">Signal</keyword>
<keyword evidence="5" id="KW-1185">Reference proteome</keyword>